<feature type="region of interest" description="Disordered" evidence="15">
    <location>
        <begin position="144"/>
        <end position="184"/>
    </location>
</feature>
<dbReference type="InterPro" id="IPR003888">
    <property type="entry name" value="FYrich_N"/>
</dbReference>
<dbReference type="GO" id="GO:0034647">
    <property type="term" value="F:histone H3K4me/H3K4me2/H3K4me3 demethylase activity"/>
    <property type="evidence" value="ECO:0007669"/>
    <property type="project" value="TreeGrafter"/>
</dbReference>
<name>W9RI41_9ROSA</name>
<dbReference type="InterPro" id="IPR003889">
    <property type="entry name" value="FYrich_C"/>
</dbReference>
<evidence type="ECO:0000259" key="17">
    <source>
        <dbReference type="PROSITE" id="PS51184"/>
    </source>
</evidence>
<keyword evidence="18" id="KW-0808">Transferase</keyword>
<evidence type="ECO:0000256" key="15">
    <source>
        <dbReference type="SAM" id="MobiDB-lite"/>
    </source>
</evidence>
<dbReference type="Gene3D" id="3.30.160.360">
    <property type="match status" value="1"/>
</dbReference>
<feature type="compositionally biased region" description="Basic and acidic residues" evidence="15">
    <location>
        <begin position="696"/>
        <end position="710"/>
    </location>
</feature>
<sequence>MDSDRILVLDDGQVWQLGFHDLYLLMELPKMAEESHPKEEHLSKLNQTSDPDYDCIGSPRSRKMSARWNPDEACRPSIEEAPIFYPTTEEFDDTLGYIAMIRPKAEPYGICRIVPPPSWNPPCPLKESRIWEHASFSTRIQQVDLLQNREPMRKKSKSQKRKRRRGSRMGRTRRKTECGSETNMASETDEKFGFQSGSDFTLSEFEKYADHFKECYFGVKDMKADTNSNGLEQNKRWGPSVEEIEGEYWRIVEQPTDEVEVYYGADLETGAFGSGFPKASTTATESHSDQYAKSGWNLNNFPRLPGSVLCFEESEISGVVVPWLYIGMCFSSFCWHVEDHHLYSLNYMHWGEPKIWYGVPGSHASALEGAMRKELPDLFEEQPDLLNELVTQLSPSVLKAEGVPVYRAIQHSGEFVLTFPRAYHSGFNCGFNCAEAVNVAPVDWLAHGQNAVELYSRQRRKTSISHDKLLLGSAQEAVQALYELSILGNSTPTNLSWKSACGKDGVLTKEIKTRVRMEEERLDRLPICLKLQKMETDFDLKDERECFSCFYDLHLSAASCKCSPDVYSCLRHVNRLCSCEVDNRRVLYRYSINELNMLVEALEGDLEALKLWTSTQDSLVVSVDKKVVSVGKQEVENGNFRVDSHDRRENSSCFPASEEKLNANASCSSNSDGSSKVIQSRAKQESCSPSSSHVTTDSHHDTDETPIVKDNDKAGQQCCIDLNLDYLSGQHESRLMCMSDDSFNKKGNVCDSDVKRERNMMDIDSYCHNSTQDVRDVEKNHAFDGNKLFGVDILSSHSHRHVPSTSLTKPGILSSSDTKIFMTDQRESLWELGPHIELINIGSVVSGKRWCSKQAIFPKGFRSRVRFYDLRNPTKICSYISEVLDAGLIGPVFQVSLEEHPGEIFSNISAEKCWAMVLQRVNEEIKRQNNLGKQVLFPSQPLQSINGLEMFGFLSSSIVQAIEALDPDHQCTEYWNDRRTPPATLGNSTNVLRKHSAESSCSIGERNTKLFGINLVKQEQDSPSIGGGDSLIDKEATIAVRGLLKKASPEELKTLRRLFSSESQTAELRIAFTSLIEEEIQKDVNK</sequence>
<comment type="similarity">
    <text evidence="3">Belongs to the JARID1 histone demethylase family.</text>
</comment>
<feature type="region of interest" description="Disordered" evidence="15">
    <location>
        <begin position="663"/>
        <end position="710"/>
    </location>
</feature>
<feature type="region of interest" description="Disordered" evidence="15">
    <location>
        <begin position="35"/>
        <end position="57"/>
    </location>
</feature>
<keyword evidence="6" id="KW-0223">Dioxygenase</keyword>
<organism evidence="18 19">
    <name type="scientific">Morus notabilis</name>
    <dbReference type="NCBI Taxonomy" id="981085"/>
    <lineage>
        <taxon>Eukaryota</taxon>
        <taxon>Viridiplantae</taxon>
        <taxon>Streptophyta</taxon>
        <taxon>Embryophyta</taxon>
        <taxon>Tracheophyta</taxon>
        <taxon>Spermatophyta</taxon>
        <taxon>Magnoliopsida</taxon>
        <taxon>eudicotyledons</taxon>
        <taxon>Gunneridae</taxon>
        <taxon>Pentapetalae</taxon>
        <taxon>rosids</taxon>
        <taxon>fabids</taxon>
        <taxon>Rosales</taxon>
        <taxon>Moraceae</taxon>
        <taxon>Moreae</taxon>
        <taxon>Morus</taxon>
    </lineage>
</organism>
<comment type="catalytic activity">
    <reaction evidence="12">
        <text>N(6),N(6)-dimethyl-L-lysyl(4)-[histone H3] + 2-oxoglutarate + O2 = N(6)-methyl-L-lysyl(4)-[histone H3] + formaldehyde + succinate + CO2</text>
        <dbReference type="Rhea" id="RHEA:60216"/>
        <dbReference type="Rhea" id="RHEA-COMP:15540"/>
        <dbReference type="Rhea" id="RHEA-COMP:15543"/>
        <dbReference type="ChEBI" id="CHEBI:15379"/>
        <dbReference type="ChEBI" id="CHEBI:16526"/>
        <dbReference type="ChEBI" id="CHEBI:16810"/>
        <dbReference type="ChEBI" id="CHEBI:16842"/>
        <dbReference type="ChEBI" id="CHEBI:30031"/>
        <dbReference type="ChEBI" id="CHEBI:61929"/>
        <dbReference type="ChEBI" id="CHEBI:61976"/>
    </reaction>
    <physiologicalReaction direction="left-to-right" evidence="12">
        <dbReference type="Rhea" id="RHEA:60217"/>
    </physiologicalReaction>
</comment>
<feature type="compositionally biased region" description="Basic residues" evidence="15">
    <location>
        <begin position="152"/>
        <end position="174"/>
    </location>
</feature>
<dbReference type="InterPro" id="IPR003347">
    <property type="entry name" value="JmjC_dom"/>
</dbReference>
<dbReference type="SMART" id="SM00545">
    <property type="entry name" value="JmjN"/>
    <property type="match status" value="1"/>
</dbReference>
<keyword evidence="7" id="KW-0560">Oxidoreductase</keyword>
<comment type="cofactor">
    <cofactor evidence="1">
        <name>Fe(2+)</name>
        <dbReference type="ChEBI" id="CHEBI:29033"/>
    </cofactor>
</comment>
<evidence type="ECO:0000256" key="12">
    <source>
        <dbReference type="ARBA" id="ARBA00050619"/>
    </source>
</evidence>
<evidence type="ECO:0000256" key="14">
    <source>
        <dbReference type="ARBA" id="ARBA00051640"/>
    </source>
</evidence>
<dbReference type="InterPro" id="IPR003349">
    <property type="entry name" value="JmjN"/>
</dbReference>
<keyword evidence="18" id="KW-0489">Methyltransferase</keyword>
<dbReference type="STRING" id="981085.W9RI41"/>
<evidence type="ECO:0000256" key="9">
    <source>
        <dbReference type="ARBA" id="ARBA00023015"/>
    </source>
</evidence>
<evidence type="ECO:0000256" key="6">
    <source>
        <dbReference type="ARBA" id="ARBA00022964"/>
    </source>
</evidence>
<accession>W9RI41</accession>
<evidence type="ECO:0000256" key="4">
    <source>
        <dbReference type="ARBA" id="ARBA00022723"/>
    </source>
</evidence>
<evidence type="ECO:0000313" key="18">
    <source>
        <dbReference type="EMBL" id="EXB75155.1"/>
    </source>
</evidence>
<feature type="compositionally biased region" description="Low complexity" evidence="15">
    <location>
        <begin position="663"/>
        <end position="675"/>
    </location>
</feature>
<keyword evidence="8" id="KW-0408">Iron</keyword>
<keyword evidence="4" id="KW-0479">Metal-binding</keyword>
<evidence type="ECO:0000256" key="3">
    <source>
        <dbReference type="ARBA" id="ARBA00006801"/>
    </source>
</evidence>
<dbReference type="Gene3D" id="2.60.120.650">
    <property type="entry name" value="Cupin"/>
    <property type="match status" value="1"/>
</dbReference>
<evidence type="ECO:0000256" key="1">
    <source>
        <dbReference type="ARBA" id="ARBA00001954"/>
    </source>
</evidence>
<dbReference type="Pfam" id="PF02928">
    <property type="entry name" value="zf-C5HC2"/>
    <property type="match status" value="1"/>
</dbReference>
<dbReference type="GO" id="GO:0051093">
    <property type="term" value="P:negative regulation of developmental process"/>
    <property type="evidence" value="ECO:0007669"/>
    <property type="project" value="UniProtKB-ARBA"/>
</dbReference>
<dbReference type="PROSITE" id="PS51543">
    <property type="entry name" value="FYRC"/>
    <property type="match status" value="1"/>
</dbReference>
<dbReference type="Pfam" id="PF05964">
    <property type="entry name" value="FYRN"/>
    <property type="match status" value="1"/>
</dbReference>
<dbReference type="PANTHER" id="PTHR10694:SF105">
    <property type="entry name" value="LYSINE-SPECIFIC DEMETHYLASE JMJ14"/>
    <property type="match status" value="1"/>
</dbReference>
<evidence type="ECO:0000256" key="2">
    <source>
        <dbReference type="ARBA" id="ARBA00004123"/>
    </source>
</evidence>
<comment type="subcellular location">
    <subcellularLocation>
        <location evidence="2">Nucleus</location>
    </subcellularLocation>
</comment>
<reference evidence="19" key="1">
    <citation type="submission" date="2013-01" db="EMBL/GenBank/DDBJ databases">
        <title>Draft Genome Sequence of a Mulberry Tree, Morus notabilis C.K. Schneid.</title>
        <authorList>
            <person name="He N."/>
            <person name="Zhao S."/>
        </authorList>
    </citation>
    <scope>NUCLEOTIDE SEQUENCE</scope>
</reference>
<evidence type="ECO:0000256" key="11">
    <source>
        <dbReference type="ARBA" id="ARBA00023242"/>
    </source>
</evidence>
<feature type="domain" description="JmjC" evidence="17">
    <location>
        <begin position="290"/>
        <end position="456"/>
    </location>
</feature>
<evidence type="ECO:0000256" key="10">
    <source>
        <dbReference type="ARBA" id="ARBA00023163"/>
    </source>
</evidence>
<dbReference type="PANTHER" id="PTHR10694">
    <property type="entry name" value="LYSINE-SPECIFIC DEMETHYLASE"/>
    <property type="match status" value="1"/>
</dbReference>
<evidence type="ECO:0000259" key="16">
    <source>
        <dbReference type="PROSITE" id="PS51183"/>
    </source>
</evidence>
<dbReference type="GO" id="GO:0008168">
    <property type="term" value="F:methyltransferase activity"/>
    <property type="evidence" value="ECO:0007669"/>
    <property type="project" value="UniProtKB-KW"/>
</dbReference>
<dbReference type="EMBL" id="KE344673">
    <property type="protein sequence ID" value="EXB75155.1"/>
    <property type="molecule type" value="Genomic_DNA"/>
</dbReference>
<dbReference type="SMART" id="SM00558">
    <property type="entry name" value="JmjC"/>
    <property type="match status" value="1"/>
</dbReference>
<dbReference type="GO" id="GO:0000785">
    <property type="term" value="C:chromatin"/>
    <property type="evidence" value="ECO:0007669"/>
    <property type="project" value="TreeGrafter"/>
</dbReference>
<dbReference type="Pfam" id="PF05965">
    <property type="entry name" value="FYRC"/>
    <property type="match status" value="1"/>
</dbReference>
<dbReference type="Proteomes" id="UP000030645">
    <property type="component" value="Unassembled WGS sequence"/>
</dbReference>
<dbReference type="InterPro" id="IPR004198">
    <property type="entry name" value="Znf_C5HC2"/>
</dbReference>
<dbReference type="Pfam" id="PF02373">
    <property type="entry name" value="JmjC"/>
    <property type="match status" value="1"/>
</dbReference>
<dbReference type="PROSITE" id="PS51542">
    <property type="entry name" value="FYRN"/>
    <property type="match status" value="1"/>
</dbReference>
<dbReference type="eggNOG" id="KOG1246">
    <property type="taxonomic scope" value="Eukaryota"/>
</dbReference>
<dbReference type="GO" id="GO:0046872">
    <property type="term" value="F:metal ion binding"/>
    <property type="evidence" value="ECO:0007669"/>
    <property type="project" value="UniProtKB-KW"/>
</dbReference>
<dbReference type="PROSITE" id="PS51184">
    <property type="entry name" value="JMJC"/>
    <property type="match status" value="1"/>
</dbReference>
<evidence type="ECO:0000256" key="8">
    <source>
        <dbReference type="ARBA" id="ARBA00023004"/>
    </source>
</evidence>
<dbReference type="FunFam" id="3.30.160.360:FF:000005">
    <property type="entry name" value="Putative lysine-specific demethylase JMJ16"/>
    <property type="match status" value="1"/>
</dbReference>
<keyword evidence="19" id="KW-1185">Reference proteome</keyword>
<dbReference type="GO" id="GO:0005634">
    <property type="term" value="C:nucleus"/>
    <property type="evidence" value="ECO:0007669"/>
    <property type="project" value="UniProtKB-SubCell"/>
</dbReference>
<dbReference type="GO" id="GO:0045814">
    <property type="term" value="P:negative regulation of gene expression, epigenetic"/>
    <property type="evidence" value="ECO:0007669"/>
    <property type="project" value="UniProtKB-ARBA"/>
</dbReference>
<dbReference type="SMART" id="SM00541">
    <property type="entry name" value="FYRN"/>
    <property type="match status" value="1"/>
</dbReference>
<dbReference type="PROSITE" id="PS51183">
    <property type="entry name" value="JMJN"/>
    <property type="match status" value="1"/>
</dbReference>
<comment type="catalytic activity">
    <reaction evidence="13">
        <text>N(6)-methyl-L-lysyl(4)-[histone H3] + 2-oxoglutarate + O2 = L-lysyl(4)-[histone H3] + formaldehyde + succinate + CO2</text>
        <dbReference type="Rhea" id="RHEA:60220"/>
        <dbReference type="Rhea" id="RHEA-COMP:15543"/>
        <dbReference type="Rhea" id="RHEA-COMP:15547"/>
        <dbReference type="ChEBI" id="CHEBI:15379"/>
        <dbReference type="ChEBI" id="CHEBI:16526"/>
        <dbReference type="ChEBI" id="CHEBI:16810"/>
        <dbReference type="ChEBI" id="CHEBI:16842"/>
        <dbReference type="ChEBI" id="CHEBI:29969"/>
        <dbReference type="ChEBI" id="CHEBI:30031"/>
        <dbReference type="ChEBI" id="CHEBI:61929"/>
    </reaction>
    <physiologicalReaction direction="left-to-right" evidence="13">
        <dbReference type="Rhea" id="RHEA:60221"/>
    </physiologicalReaction>
</comment>
<dbReference type="SUPFAM" id="SSF51197">
    <property type="entry name" value="Clavaminate synthase-like"/>
    <property type="match status" value="1"/>
</dbReference>
<keyword evidence="10" id="KW-0804">Transcription</keyword>
<dbReference type="GO" id="GO:0032259">
    <property type="term" value="P:methylation"/>
    <property type="evidence" value="ECO:0007669"/>
    <property type="project" value="UniProtKB-KW"/>
</dbReference>
<dbReference type="GO" id="GO:0048731">
    <property type="term" value="P:system development"/>
    <property type="evidence" value="ECO:0007669"/>
    <property type="project" value="UniProtKB-ARBA"/>
</dbReference>
<proteinExistence type="inferred from homology"/>
<dbReference type="GO" id="GO:0048589">
    <property type="term" value="P:developmental growth"/>
    <property type="evidence" value="ECO:0007669"/>
    <property type="project" value="UniProtKB-ARBA"/>
</dbReference>
<evidence type="ECO:0000313" key="19">
    <source>
        <dbReference type="Proteomes" id="UP000030645"/>
    </source>
</evidence>
<dbReference type="SMART" id="SM00542">
    <property type="entry name" value="FYRC"/>
    <property type="match status" value="1"/>
</dbReference>
<comment type="catalytic activity">
    <reaction evidence="14">
        <text>N(6),N(6),N(6)-trimethyl-L-lysyl(4)-[histone H3] + 2-oxoglutarate + O2 = N(6),N(6)-dimethyl-L-lysyl(4)-[histone H3] + formaldehyde + succinate + CO2</text>
        <dbReference type="Rhea" id="RHEA:60212"/>
        <dbReference type="Rhea" id="RHEA-COMP:15537"/>
        <dbReference type="Rhea" id="RHEA-COMP:15540"/>
        <dbReference type="ChEBI" id="CHEBI:15379"/>
        <dbReference type="ChEBI" id="CHEBI:16526"/>
        <dbReference type="ChEBI" id="CHEBI:16810"/>
        <dbReference type="ChEBI" id="CHEBI:16842"/>
        <dbReference type="ChEBI" id="CHEBI:30031"/>
        <dbReference type="ChEBI" id="CHEBI:61961"/>
        <dbReference type="ChEBI" id="CHEBI:61976"/>
    </reaction>
    <physiologicalReaction direction="left-to-right" evidence="14">
        <dbReference type="Rhea" id="RHEA:60213"/>
    </physiologicalReaction>
</comment>
<gene>
    <name evidence="18" type="ORF">L484_025933</name>
</gene>
<protein>
    <submittedName>
        <fullName evidence="18">Putative lysine-specific demethylase</fullName>
    </submittedName>
</protein>
<evidence type="ECO:0000256" key="7">
    <source>
        <dbReference type="ARBA" id="ARBA00023002"/>
    </source>
</evidence>
<feature type="domain" description="JmjN" evidence="16">
    <location>
        <begin position="81"/>
        <end position="122"/>
    </location>
</feature>
<keyword evidence="9" id="KW-0805">Transcription regulation</keyword>
<dbReference type="Pfam" id="PF02375">
    <property type="entry name" value="JmjN"/>
    <property type="match status" value="1"/>
</dbReference>
<evidence type="ECO:0000256" key="13">
    <source>
        <dbReference type="ARBA" id="ARBA00050935"/>
    </source>
</evidence>
<evidence type="ECO:0000256" key="5">
    <source>
        <dbReference type="ARBA" id="ARBA00022853"/>
    </source>
</evidence>
<dbReference type="AlphaFoldDB" id="W9RI41"/>
<keyword evidence="5" id="KW-0156">Chromatin regulator</keyword>
<keyword evidence="11" id="KW-0539">Nucleus</keyword>
<feature type="compositionally biased region" description="Low complexity" evidence="15">
    <location>
        <begin position="686"/>
        <end position="695"/>
    </location>
</feature>